<dbReference type="AlphaFoldDB" id="A0A9R1X833"/>
<evidence type="ECO:0000313" key="1">
    <source>
        <dbReference type="EMBL" id="KAJ0201034.1"/>
    </source>
</evidence>
<organism evidence="1 2">
    <name type="scientific">Lactuca sativa</name>
    <name type="common">Garden lettuce</name>
    <dbReference type="NCBI Taxonomy" id="4236"/>
    <lineage>
        <taxon>Eukaryota</taxon>
        <taxon>Viridiplantae</taxon>
        <taxon>Streptophyta</taxon>
        <taxon>Embryophyta</taxon>
        <taxon>Tracheophyta</taxon>
        <taxon>Spermatophyta</taxon>
        <taxon>Magnoliopsida</taxon>
        <taxon>eudicotyledons</taxon>
        <taxon>Gunneridae</taxon>
        <taxon>Pentapetalae</taxon>
        <taxon>asterids</taxon>
        <taxon>campanulids</taxon>
        <taxon>Asterales</taxon>
        <taxon>Asteraceae</taxon>
        <taxon>Cichorioideae</taxon>
        <taxon>Cichorieae</taxon>
        <taxon>Lactucinae</taxon>
        <taxon>Lactuca</taxon>
    </lineage>
</organism>
<proteinExistence type="predicted"/>
<protein>
    <recommendedName>
        <fullName evidence="3">Reverse transcriptase Ty1/copia-type domain-containing protein</fullName>
    </recommendedName>
</protein>
<reference evidence="1 2" key="1">
    <citation type="journal article" date="2017" name="Nat. Commun.">
        <title>Genome assembly with in vitro proximity ligation data and whole-genome triplication in lettuce.</title>
        <authorList>
            <person name="Reyes-Chin-Wo S."/>
            <person name="Wang Z."/>
            <person name="Yang X."/>
            <person name="Kozik A."/>
            <person name="Arikit S."/>
            <person name="Song C."/>
            <person name="Xia L."/>
            <person name="Froenicke L."/>
            <person name="Lavelle D.O."/>
            <person name="Truco M.J."/>
            <person name="Xia R."/>
            <person name="Zhu S."/>
            <person name="Xu C."/>
            <person name="Xu H."/>
            <person name="Xu X."/>
            <person name="Cox K."/>
            <person name="Korf I."/>
            <person name="Meyers B.C."/>
            <person name="Michelmore R.W."/>
        </authorList>
    </citation>
    <scope>NUCLEOTIDE SEQUENCE [LARGE SCALE GENOMIC DNA]</scope>
    <source>
        <strain evidence="2">cv. Salinas</strain>
        <tissue evidence="1">Seedlings</tissue>
    </source>
</reference>
<gene>
    <name evidence="1" type="ORF">LSAT_V11C600316840</name>
</gene>
<evidence type="ECO:0008006" key="3">
    <source>
        <dbReference type="Google" id="ProtNLM"/>
    </source>
</evidence>
<keyword evidence="2" id="KW-1185">Reference proteome</keyword>
<comment type="caution">
    <text evidence="1">The sequence shown here is derived from an EMBL/GenBank/DDBJ whole genome shotgun (WGS) entry which is preliminary data.</text>
</comment>
<sequence length="219" mass="25529">MLIYIHDVSLLKNNNDRIDKTKAYLDEKFSIKNLGSVKYFLSVETTQTLDKRVLSQRKYPLVIDCNETLQNWVDRDLNLTIYLSLKHTLFTVLHLSTLVIIKDFWSLKYFLSVETTQTLDEMMLSRRKYQLDICPSRLTAQFVSNGANIPLDDVDDTTLAYVFFLQLGIPCLRLLETWIGFPHTRRSKIGYFITLGGASISWNIKKQYVVFKSFAEAEY</sequence>
<dbReference type="EMBL" id="NBSK02000006">
    <property type="protein sequence ID" value="KAJ0201034.1"/>
    <property type="molecule type" value="Genomic_DNA"/>
</dbReference>
<evidence type="ECO:0000313" key="2">
    <source>
        <dbReference type="Proteomes" id="UP000235145"/>
    </source>
</evidence>
<name>A0A9R1X833_LACSA</name>
<dbReference type="Proteomes" id="UP000235145">
    <property type="component" value="Unassembled WGS sequence"/>
</dbReference>
<accession>A0A9R1X833</accession>